<evidence type="ECO:0000313" key="12">
    <source>
        <dbReference type="Proteomes" id="UP000005336"/>
    </source>
</evidence>
<name>G4CR85_9NEIS</name>
<feature type="transmembrane region" description="Helical" evidence="9">
    <location>
        <begin position="438"/>
        <end position="462"/>
    </location>
</feature>
<feature type="transmembrane region" description="Helical" evidence="9">
    <location>
        <begin position="326"/>
        <end position="348"/>
    </location>
</feature>
<dbReference type="GO" id="GO:0015297">
    <property type="term" value="F:antiporter activity"/>
    <property type="evidence" value="ECO:0007669"/>
    <property type="project" value="UniProtKB-KW"/>
</dbReference>
<evidence type="ECO:0000256" key="1">
    <source>
        <dbReference type="ARBA" id="ARBA00004651"/>
    </source>
</evidence>
<protein>
    <submittedName>
        <fullName evidence="11">NhaC family sodium:proton (Na+:H) antiporter</fullName>
    </submittedName>
</protein>
<keyword evidence="4" id="KW-1003">Cell membrane</keyword>
<comment type="subcellular location">
    <subcellularLocation>
        <location evidence="1">Cell membrane</location>
        <topology evidence="1">Multi-pass membrane protein</topology>
    </subcellularLocation>
</comment>
<dbReference type="InterPro" id="IPR004770">
    <property type="entry name" value="Na/H_antiport_NhaC"/>
</dbReference>
<evidence type="ECO:0000256" key="6">
    <source>
        <dbReference type="ARBA" id="ARBA00022989"/>
    </source>
</evidence>
<organism evidence="11 12">
    <name type="scientific">Neisseria wadsworthii 9715</name>
    <dbReference type="NCBI Taxonomy" id="1030841"/>
    <lineage>
        <taxon>Bacteria</taxon>
        <taxon>Pseudomonadati</taxon>
        <taxon>Pseudomonadota</taxon>
        <taxon>Betaproteobacteria</taxon>
        <taxon>Neisseriales</taxon>
        <taxon>Neisseriaceae</taxon>
        <taxon>Neisseria</taxon>
    </lineage>
</organism>
<evidence type="ECO:0000256" key="9">
    <source>
        <dbReference type="SAM" id="Phobius"/>
    </source>
</evidence>
<proteinExistence type="inferred from homology"/>
<evidence type="ECO:0000256" key="8">
    <source>
        <dbReference type="ARBA" id="ARBA00038435"/>
    </source>
</evidence>
<dbReference type="PATRIC" id="fig|1030841.3.peg.1580"/>
<keyword evidence="3" id="KW-0050">Antiport</keyword>
<dbReference type="HOGENOM" id="CLU_033405_1_0_4"/>
<feature type="transmembrane region" description="Helical" evidence="9">
    <location>
        <begin position="263"/>
        <end position="282"/>
    </location>
</feature>
<dbReference type="NCBIfam" id="TIGR00931">
    <property type="entry name" value="antiport_nhaC"/>
    <property type="match status" value="1"/>
</dbReference>
<keyword evidence="12" id="KW-1185">Reference proteome</keyword>
<dbReference type="EMBL" id="AGAZ01000058">
    <property type="protein sequence ID" value="EGZ45498.1"/>
    <property type="molecule type" value="Genomic_DNA"/>
</dbReference>
<feature type="transmembrane region" description="Helical" evidence="9">
    <location>
        <begin position="116"/>
        <end position="137"/>
    </location>
</feature>
<feature type="transmembrane region" description="Helical" evidence="9">
    <location>
        <begin position="44"/>
        <end position="59"/>
    </location>
</feature>
<comment type="caution">
    <text evidence="11">The sequence shown here is derived from an EMBL/GenBank/DDBJ whole genome shotgun (WGS) entry which is preliminary data.</text>
</comment>
<evidence type="ECO:0000256" key="2">
    <source>
        <dbReference type="ARBA" id="ARBA00022448"/>
    </source>
</evidence>
<dbReference type="Pfam" id="PF03553">
    <property type="entry name" value="Na_H_antiporter"/>
    <property type="match status" value="1"/>
</dbReference>
<feature type="transmembrane region" description="Helical" evidence="9">
    <location>
        <begin position="200"/>
        <end position="218"/>
    </location>
</feature>
<evidence type="ECO:0000259" key="10">
    <source>
        <dbReference type="Pfam" id="PF03553"/>
    </source>
</evidence>
<comment type="similarity">
    <text evidence="8">Belongs to the NhaC Na(+)/H(+) (TC 2.A.35) antiporter family.</text>
</comment>
<feature type="domain" description="Na+/H+ antiporter NhaC-like C-terminal" evidence="10">
    <location>
        <begin position="167"/>
        <end position="460"/>
    </location>
</feature>
<dbReference type="PANTHER" id="PTHR33451">
    <property type="entry name" value="MALATE-2H(+)/NA(+)-LACTATE ANTIPORTER"/>
    <property type="match status" value="1"/>
</dbReference>
<feature type="transmembrane region" description="Helical" evidence="9">
    <location>
        <begin position="71"/>
        <end position="96"/>
    </location>
</feature>
<dbReference type="AlphaFoldDB" id="G4CR85"/>
<evidence type="ECO:0000256" key="5">
    <source>
        <dbReference type="ARBA" id="ARBA00022692"/>
    </source>
</evidence>
<evidence type="ECO:0000256" key="4">
    <source>
        <dbReference type="ARBA" id="ARBA00022475"/>
    </source>
</evidence>
<keyword evidence="6 9" id="KW-1133">Transmembrane helix</keyword>
<evidence type="ECO:0000256" key="3">
    <source>
        <dbReference type="ARBA" id="ARBA00022449"/>
    </source>
</evidence>
<feature type="transmembrane region" description="Helical" evidence="9">
    <location>
        <begin position="360"/>
        <end position="380"/>
    </location>
</feature>
<keyword evidence="5 9" id="KW-0812">Transmembrane</keyword>
<dbReference type="GO" id="GO:0005886">
    <property type="term" value="C:plasma membrane"/>
    <property type="evidence" value="ECO:0007669"/>
    <property type="project" value="UniProtKB-SubCell"/>
</dbReference>
<dbReference type="Proteomes" id="UP000005336">
    <property type="component" value="Unassembled WGS sequence"/>
</dbReference>
<reference evidence="11 12" key="1">
    <citation type="submission" date="2011-06" db="EMBL/GenBank/DDBJ databases">
        <authorList>
            <person name="Muzny D."/>
            <person name="Qin X."/>
            <person name="Deng J."/>
            <person name="Jiang H."/>
            <person name="Liu Y."/>
            <person name="Qu J."/>
            <person name="Song X.-Z."/>
            <person name="Zhang L."/>
            <person name="Thornton R."/>
            <person name="Coyle M."/>
            <person name="Francisco L."/>
            <person name="Jackson L."/>
            <person name="Javaid M."/>
            <person name="Korchina V."/>
            <person name="Kovar C."/>
            <person name="Mata R."/>
            <person name="Mathew T."/>
            <person name="Ngo R."/>
            <person name="Nguyen L."/>
            <person name="Nguyen N."/>
            <person name="Okwuonu G."/>
            <person name="Ongeri F."/>
            <person name="Pham C."/>
            <person name="Simmons D."/>
            <person name="Wilczek-Boney K."/>
            <person name="Hale W."/>
            <person name="Jakkamsetti A."/>
            <person name="Pham P."/>
            <person name="Ruth R."/>
            <person name="San Lucas F."/>
            <person name="Warren J."/>
            <person name="Zhang J."/>
            <person name="Zhao Z."/>
            <person name="Zhou C."/>
            <person name="Zhu D."/>
            <person name="Lee S."/>
            <person name="Bess C."/>
            <person name="Blankenburg K."/>
            <person name="Forbes L."/>
            <person name="Fu Q."/>
            <person name="Gubbala S."/>
            <person name="Hirani K."/>
            <person name="Jayaseelan J.C."/>
            <person name="Lara F."/>
            <person name="Munidasa M."/>
            <person name="Palculict T."/>
            <person name="Patil S."/>
            <person name="Pu L.-L."/>
            <person name="Saada N."/>
            <person name="Tang L."/>
            <person name="Weissenberger G."/>
            <person name="Zhu Y."/>
            <person name="Hemphill L."/>
            <person name="Shang Y."/>
            <person name="Youmans B."/>
            <person name="Ayvaz T."/>
            <person name="Ross M."/>
            <person name="Santibanez J."/>
            <person name="Aqrawi P."/>
            <person name="Gross S."/>
            <person name="Joshi V."/>
            <person name="Fowler G."/>
            <person name="Nazareth L."/>
            <person name="Reid J."/>
            <person name="Worley K."/>
            <person name="Petrosino J."/>
            <person name="Highlander S."/>
            <person name="Gibbs R."/>
        </authorList>
    </citation>
    <scope>NUCLEOTIDE SEQUENCE [LARGE SCALE GENOMIC DNA]</scope>
    <source>
        <strain evidence="11 12">9715</strain>
    </source>
</reference>
<feature type="transmembrane region" description="Helical" evidence="9">
    <location>
        <begin position="238"/>
        <end position="256"/>
    </location>
</feature>
<dbReference type="InterPro" id="IPR052180">
    <property type="entry name" value="NhaC_Na-H+_Antiporter"/>
</dbReference>
<accession>G4CR85</accession>
<dbReference type="STRING" id="1030841.HMPREF9370_1595"/>
<dbReference type="InterPro" id="IPR018461">
    <property type="entry name" value="Na/H_Antiport_NhaC-like_C"/>
</dbReference>
<sequence>MKKEEEHMDKALLRMRPREALLIAVMVVVVMGITMIGFEWVPHLSVIFVLCGLLVFGKYKKISFKNMQSGMASGVVSGIGAIYLFFFIGLLVSALMMAGSIPTLIYYGFELISPKIFYLSAFLLTGIIGMAIGSSLTTCATLGVAFIGMGSAFAANPAIVAGAVVSGAFFGDKMSPLSDTTSIAASIVGIDLFEHIRNMMYTTLPAFVITAIIFWILSGNLNSADLAGVQAFKTQLEASGLVHGYTLLPFFVLLVLAIKKVNAIYTIIATILTALLITFIHSSPSISQLGSYFFTGYKPNEGVDLGEVGKLISRGGINSMFFTQTIVILALSLGGLLNTLGVLPALLAGVGHVLTNAGRATFTVAATSLGINVLIGEQYLSLLLAGNTFKPVYERLGLHPRNISRTVEDAGTVINPLVPWSVCGVFISNVLGVQVIDYLPYAFFCYLSLTLTLVFGFTGLTLSKAEEEPT</sequence>
<dbReference type="PANTHER" id="PTHR33451:SF6">
    <property type="entry name" value="NA(+)_H(+) ANTIPORTER NHAC"/>
    <property type="match status" value="1"/>
</dbReference>
<keyword evidence="2" id="KW-0813">Transport</keyword>
<feature type="transmembrane region" description="Helical" evidence="9">
    <location>
        <begin position="144"/>
        <end position="170"/>
    </location>
</feature>
<evidence type="ECO:0000313" key="11">
    <source>
        <dbReference type="EMBL" id="EGZ45498.1"/>
    </source>
</evidence>
<evidence type="ECO:0000256" key="7">
    <source>
        <dbReference type="ARBA" id="ARBA00023136"/>
    </source>
</evidence>
<gene>
    <name evidence="11" type="primary">nhaC3</name>
    <name evidence="11" type="ORF">HMPREF9370_1595</name>
</gene>
<keyword evidence="7 9" id="KW-0472">Membrane</keyword>
<feature type="transmembrane region" description="Helical" evidence="9">
    <location>
        <begin position="20"/>
        <end position="38"/>
    </location>
</feature>